<comment type="caution">
    <text evidence="1">The sequence shown here is derived from an EMBL/GenBank/DDBJ whole genome shotgun (WGS) entry which is preliminary data.</text>
</comment>
<accession>A0A9W7AFL8</accession>
<keyword evidence="2" id="KW-1185">Reference proteome</keyword>
<evidence type="ECO:0000313" key="1">
    <source>
        <dbReference type="EMBL" id="GMH71397.1"/>
    </source>
</evidence>
<dbReference type="AlphaFoldDB" id="A0A9W7AFL8"/>
<gene>
    <name evidence="1" type="ORF">TrRE_jg2792</name>
</gene>
<evidence type="ECO:0000313" key="2">
    <source>
        <dbReference type="Proteomes" id="UP001165082"/>
    </source>
</evidence>
<organism evidence="1 2">
    <name type="scientific">Triparma retinervis</name>
    <dbReference type="NCBI Taxonomy" id="2557542"/>
    <lineage>
        <taxon>Eukaryota</taxon>
        <taxon>Sar</taxon>
        <taxon>Stramenopiles</taxon>
        <taxon>Ochrophyta</taxon>
        <taxon>Bolidophyceae</taxon>
        <taxon>Parmales</taxon>
        <taxon>Triparmaceae</taxon>
        <taxon>Triparma</taxon>
    </lineage>
</organism>
<sequence>MTCKKCLAVSENEQRRDELEKAFKKVGCEIRSDSSLCEWFCDGVVAKKTNGRFETAYEVAHRMAEVRYLRDGYCSEFDNEFDAIQGQVEDMVEELAEQAAMASDNHGWEGYYSGIYAEACREVYGNGFYSSGDIMTDMVDSWSEFPDVWPWMEEKKKKKKKA</sequence>
<name>A0A9W7AFL8_9STRA</name>
<dbReference type="Proteomes" id="UP001165082">
    <property type="component" value="Unassembled WGS sequence"/>
</dbReference>
<reference evidence="1" key="1">
    <citation type="submission" date="2022-07" db="EMBL/GenBank/DDBJ databases">
        <title>Genome analysis of Parmales, a sister group of diatoms, reveals the evolutionary specialization of diatoms from phago-mixotrophs to photoautotrophs.</title>
        <authorList>
            <person name="Ban H."/>
            <person name="Sato S."/>
            <person name="Yoshikawa S."/>
            <person name="Kazumasa Y."/>
            <person name="Nakamura Y."/>
            <person name="Ichinomiya M."/>
            <person name="Saitoh K."/>
            <person name="Sato N."/>
            <person name="Blanc-Mathieu R."/>
            <person name="Endo H."/>
            <person name="Kuwata A."/>
            <person name="Ogata H."/>
        </authorList>
    </citation>
    <scope>NUCLEOTIDE SEQUENCE</scope>
</reference>
<dbReference type="EMBL" id="BRXZ01001444">
    <property type="protein sequence ID" value="GMH71397.1"/>
    <property type="molecule type" value="Genomic_DNA"/>
</dbReference>
<proteinExistence type="predicted"/>
<protein>
    <submittedName>
        <fullName evidence="1">Uncharacterized protein</fullName>
    </submittedName>
</protein>